<dbReference type="CDD" id="cd02195">
    <property type="entry name" value="SelD"/>
    <property type="match status" value="1"/>
</dbReference>
<dbReference type="NCBIfam" id="TIGR00476">
    <property type="entry name" value="selD"/>
    <property type="match status" value="1"/>
</dbReference>
<dbReference type="AlphaFoldDB" id="G0VN71"/>
<evidence type="ECO:0000256" key="4">
    <source>
        <dbReference type="ARBA" id="ARBA00022840"/>
    </source>
</evidence>
<dbReference type="eggNOG" id="COG0709">
    <property type="taxonomic scope" value="Bacteria"/>
</dbReference>
<dbReference type="HOGENOM" id="CLU_032859_0_0_9"/>
<dbReference type="STRING" id="1064535.MELS_0677"/>
<dbReference type="InterPro" id="IPR036921">
    <property type="entry name" value="PurM-like_N_sf"/>
</dbReference>
<dbReference type="Proteomes" id="UP000010111">
    <property type="component" value="Chromosome"/>
</dbReference>
<dbReference type="Gene3D" id="3.30.1330.10">
    <property type="entry name" value="PurM-like, N-terminal domain"/>
    <property type="match status" value="1"/>
</dbReference>
<feature type="domain" description="PurM-like C-terminal" evidence="7">
    <location>
        <begin position="139"/>
        <end position="316"/>
    </location>
</feature>
<evidence type="ECO:0000256" key="3">
    <source>
        <dbReference type="ARBA" id="ARBA00022777"/>
    </source>
</evidence>
<dbReference type="GO" id="GO:0005737">
    <property type="term" value="C:cytoplasm"/>
    <property type="evidence" value="ECO:0007669"/>
    <property type="project" value="TreeGrafter"/>
</dbReference>
<keyword evidence="4" id="KW-0067">ATP-binding</keyword>
<dbReference type="Pfam" id="PF00586">
    <property type="entry name" value="AIRS"/>
    <property type="match status" value="1"/>
</dbReference>
<protein>
    <submittedName>
        <fullName evidence="8">Selenide</fullName>
    </submittedName>
</protein>
<evidence type="ECO:0000259" key="7">
    <source>
        <dbReference type="Pfam" id="PF02769"/>
    </source>
</evidence>
<dbReference type="KEGG" id="med:MELS_0677"/>
<dbReference type="GO" id="GO:0005524">
    <property type="term" value="F:ATP binding"/>
    <property type="evidence" value="ECO:0007669"/>
    <property type="project" value="UniProtKB-KW"/>
</dbReference>
<dbReference type="PANTHER" id="PTHR10256">
    <property type="entry name" value="SELENIDE, WATER DIKINASE"/>
    <property type="match status" value="1"/>
</dbReference>
<dbReference type="GO" id="GO:0004756">
    <property type="term" value="F:selenide, water dikinase activity"/>
    <property type="evidence" value="ECO:0007669"/>
    <property type="project" value="TreeGrafter"/>
</dbReference>
<reference evidence="8 9" key="1">
    <citation type="journal article" date="2011" name="J. Bacteriol.">
        <title>Genome Sequence of the Ruminal Bacterium Megasphaera elsdenii.</title>
        <authorList>
            <person name="Marx H."/>
            <person name="Graf A.B."/>
            <person name="Tatto N."/>
            <person name="Thallinger G.G."/>
            <person name="Mattanovich D."/>
            <person name="Sauer M."/>
        </authorList>
    </citation>
    <scope>NUCLEOTIDE SEQUENCE [LARGE SCALE GENOMIC DNA]</scope>
    <source>
        <strain evidence="8 9">DSM 20460</strain>
    </source>
</reference>
<dbReference type="InterPro" id="IPR004536">
    <property type="entry name" value="SPS/SelD"/>
</dbReference>
<dbReference type="Gene3D" id="3.90.650.10">
    <property type="entry name" value="PurM-like C-terminal domain"/>
    <property type="match status" value="1"/>
</dbReference>
<evidence type="ECO:0000259" key="6">
    <source>
        <dbReference type="Pfam" id="PF00586"/>
    </source>
</evidence>
<keyword evidence="9" id="KW-1185">Reference proteome</keyword>
<accession>G0VN71</accession>
<dbReference type="SUPFAM" id="SSF56042">
    <property type="entry name" value="PurM C-terminal domain-like"/>
    <property type="match status" value="1"/>
</dbReference>
<dbReference type="Pfam" id="PF02769">
    <property type="entry name" value="AIRS_C"/>
    <property type="match status" value="1"/>
</dbReference>
<name>G0VN71_MEGEL</name>
<dbReference type="SUPFAM" id="SSF55326">
    <property type="entry name" value="PurM N-terminal domain-like"/>
    <property type="match status" value="1"/>
</dbReference>
<organism evidence="8 9">
    <name type="scientific">Megasphaera elsdenii DSM 20460</name>
    <dbReference type="NCBI Taxonomy" id="1064535"/>
    <lineage>
        <taxon>Bacteria</taxon>
        <taxon>Bacillati</taxon>
        <taxon>Bacillota</taxon>
        <taxon>Negativicutes</taxon>
        <taxon>Veillonellales</taxon>
        <taxon>Veillonellaceae</taxon>
        <taxon>Megasphaera</taxon>
    </lineage>
</organism>
<keyword evidence="3" id="KW-0418">Kinase</keyword>
<evidence type="ECO:0000313" key="8">
    <source>
        <dbReference type="EMBL" id="CCC72899.1"/>
    </source>
</evidence>
<dbReference type="PANTHER" id="PTHR10256:SF0">
    <property type="entry name" value="INACTIVE SELENIDE, WATER DIKINASE-LIKE PROTEIN-RELATED"/>
    <property type="match status" value="1"/>
</dbReference>
<dbReference type="InterPro" id="IPR036676">
    <property type="entry name" value="PurM-like_C_sf"/>
</dbReference>
<feature type="domain" description="PurM-like N-terminal" evidence="6">
    <location>
        <begin position="21"/>
        <end position="127"/>
    </location>
</feature>
<dbReference type="InterPro" id="IPR016188">
    <property type="entry name" value="PurM-like_N"/>
</dbReference>
<dbReference type="InterPro" id="IPR010918">
    <property type="entry name" value="PurM-like_C_dom"/>
</dbReference>
<keyword evidence="1" id="KW-0808">Transferase</keyword>
<evidence type="ECO:0000256" key="2">
    <source>
        <dbReference type="ARBA" id="ARBA00022741"/>
    </source>
</evidence>
<dbReference type="GO" id="GO:0016260">
    <property type="term" value="P:selenocysteine biosynthetic process"/>
    <property type="evidence" value="ECO:0007669"/>
    <property type="project" value="TreeGrafter"/>
</dbReference>
<keyword evidence="5" id="KW-0711">Selenium</keyword>
<proteinExistence type="predicted"/>
<sequence length="317" mass="34100">MLDGLPTHKDDRLLVGYDKSDDASVYQVSDDLAVVQTVDFFPPIVDDPYLFGQIAAANALSDVYAMGAEAKLAMNIMCVNLSMGREAIRAILEGGYQKAYEGGVIITGGHTIEDKEPKYGLSVTGFVHPQKLLRNSSARPGDVLILTKPLGVGILMTAAQGDFVEAPLLQQLYDQMAQLNKTARDIMVRYDVHSCTDVTGFGLLGHACEMADGSGTTIHFQGDAIPYHKEALDMAAMGLIPAGAYRNRDFVAGRIDTGSADKRFMDVLYDPQTSGGLLIAVAEKDAAKLERALKDTIPCAAVVGYVTGRENYSIVID</sequence>
<dbReference type="EMBL" id="HE576794">
    <property type="protein sequence ID" value="CCC72899.1"/>
    <property type="molecule type" value="Genomic_DNA"/>
</dbReference>
<evidence type="ECO:0000256" key="1">
    <source>
        <dbReference type="ARBA" id="ARBA00022679"/>
    </source>
</evidence>
<keyword evidence="2" id="KW-0547">Nucleotide-binding</keyword>
<evidence type="ECO:0000313" key="9">
    <source>
        <dbReference type="Proteomes" id="UP000010111"/>
    </source>
</evidence>
<dbReference type="PIRSF" id="PIRSF036407">
    <property type="entry name" value="Selenphspht_syn"/>
    <property type="match status" value="1"/>
</dbReference>
<evidence type="ECO:0000256" key="5">
    <source>
        <dbReference type="ARBA" id="ARBA00023266"/>
    </source>
</evidence>
<gene>
    <name evidence="8" type="ORF">MELS_0677</name>
</gene>